<evidence type="ECO:0000313" key="2">
    <source>
        <dbReference type="Proteomes" id="UP000789901"/>
    </source>
</evidence>
<gene>
    <name evidence="1" type="ORF">GMARGA_LOCUS35696</name>
</gene>
<dbReference type="EMBL" id="CAJVQB010067312">
    <property type="protein sequence ID" value="CAG8841912.1"/>
    <property type="molecule type" value="Genomic_DNA"/>
</dbReference>
<organism evidence="1 2">
    <name type="scientific">Gigaspora margarita</name>
    <dbReference type="NCBI Taxonomy" id="4874"/>
    <lineage>
        <taxon>Eukaryota</taxon>
        <taxon>Fungi</taxon>
        <taxon>Fungi incertae sedis</taxon>
        <taxon>Mucoromycota</taxon>
        <taxon>Glomeromycotina</taxon>
        <taxon>Glomeromycetes</taxon>
        <taxon>Diversisporales</taxon>
        <taxon>Gigasporaceae</taxon>
        <taxon>Gigaspora</taxon>
    </lineage>
</organism>
<evidence type="ECO:0000313" key="1">
    <source>
        <dbReference type="EMBL" id="CAG8841912.1"/>
    </source>
</evidence>
<protein>
    <submittedName>
        <fullName evidence="1">24078_t:CDS:1</fullName>
    </submittedName>
</protein>
<name>A0ABN7WVS8_GIGMA</name>
<comment type="caution">
    <text evidence="1">The sequence shown here is derived from an EMBL/GenBank/DDBJ whole genome shotgun (WGS) entry which is preliminary data.</text>
</comment>
<sequence length="87" mass="10117">NVIAIQKINVTKTKVYEDNRYENEHLMNIVKKASNFDNLMIKKIESIDSHNLEKKGHYGKIICWSRENEQNDGTIKGLESGVNKRKL</sequence>
<dbReference type="Proteomes" id="UP000789901">
    <property type="component" value="Unassembled WGS sequence"/>
</dbReference>
<feature type="non-terminal residue" evidence="1">
    <location>
        <position position="1"/>
    </location>
</feature>
<proteinExistence type="predicted"/>
<reference evidence="1 2" key="1">
    <citation type="submission" date="2021-06" db="EMBL/GenBank/DDBJ databases">
        <authorList>
            <person name="Kallberg Y."/>
            <person name="Tangrot J."/>
            <person name="Rosling A."/>
        </authorList>
    </citation>
    <scope>NUCLEOTIDE SEQUENCE [LARGE SCALE GENOMIC DNA]</scope>
    <source>
        <strain evidence="1 2">120-4 pot B 10/14</strain>
    </source>
</reference>
<accession>A0ABN7WVS8</accession>
<keyword evidence="2" id="KW-1185">Reference proteome</keyword>